<comment type="caution">
    <text evidence="1">The sequence shown here is derived from an EMBL/GenBank/DDBJ whole genome shotgun (WGS) entry which is preliminary data.</text>
</comment>
<accession>A0A2H0X832</accession>
<gene>
    <name evidence="1" type="ORF">COT52_00340</name>
</gene>
<protein>
    <submittedName>
        <fullName evidence="1">Uncharacterized protein</fullName>
    </submittedName>
</protein>
<dbReference type="AlphaFoldDB" id="A0A2H0X832"/>
<organism evidence="1 2">
    <name type="scientific">candidate division WWE3 bacterium CG08_land_8_20_14_0_20_43_13</name>
    <dbReference type="NCBI Taxonomy" id="1975087"/>
    <lineage>
        <taxon>Bacteria</taxon>
        <taxon>Katanobacteria</taxon>
    </lineage>
</organism>
<proteinExistence type="predicted"/>
<dbReference type="EMBL" id="PEYW01000006">
    <property type="protein sequence ID" value="PIS21062.1"/>
    <property type="molecule type" value="Genomic_DNA"/>
</dbReference>
<evidence type="ECO:0000313" key="1">
    <source>
        <dbReference type="EMBL" id="PIS21062.1"/>
    </source>
</evidence>
<dbReference type="Proteomes" id="UP000231414">
    <property type="component" value="Unassembled WGS sequence"/>
</dbReference>
<reference evidence="2" key="1">
    <citation type="submission" date="2017-09" db="EMBL/GenBank/DDBJ databases">
        <title>Depth-based differentiation of microbial function through sediment-hosted aquifers and enrichment of novel symbionts in the deep terrestrial subsurface.</title>
        <authorList>
            <person name="Probst A.J."/>
            <person name="Ladd B."/>
            <person name="Jarett J.K."/>
            <person name="Geller-Mcgrath D.E."/>
            <person name="Sieber C.M.K."/>
            <person name="Emerson J.B."/>
            <person name="Anantharaman K."/>
            <person name="Thomas B.C."/>
            <person name="Malmstrom R."/>
            <person name="Stieglmeier M."/>
            <person name="Klingl A."/>
            <person name="Woyke T."/>
            <person name="Ryan C.M."/>
            <person name="Banfield J.F."/>
        </authorList>
    </citation>
    <scope>NUCLEOTIDE SEQUENCE [LARGE SCALE GENOMIC DNA]</scope>
</reference>
<name>A0A2H0X832_UNCKA</name>
<sequence length="93" mass="10297">MNTLKGNIMNIPQGLLRYLAGEIDRVYVDLVAGYPVLIEVPYLYEGDDQHTRFLLHLLDSLFLHPIGIDIEIVGSVSGAVMVSLSEILAIEKS</sequence>
<evidence type="ECO:0000313" key="2">
    <source>
        <dbReference type="Proteomes" id="UP000231414"/>
    </source>
</evidence>